<organism evidence="13 14">
    <name type="scientific">Candidatus Blautia merdavium</name>
    <dbReference type="NCBI Taxonomy" id="2838494"/>
    <lineage>
        <taxon>Bacteria</taxon>
        <taxon>Bacillati</taxon>
        <taxon>Bacillota</taxon>
        <taxon>Clostridia</taxon>
        <taxon>Lachnospirales</taxon>
        <taxon>Lachnospiraceae</taxon>
        <taxon>Blautia</taxon>
    </lineage>
</organism>
<feature type="binding site" evidence="9">
    <location>
        <begin position="138"/>
        <end position="139"/>
    </location>
    <ligand>
        <name>NAD(+)</name>
        <dbReference type="ChEBI" id="CHEBI:57540"/>
    </ligand>
</feature>
<dbReference type="GO" id="GO:0050343">
    <property type="term" value="F:trans-2-enoyl-CoA reductase (NADH) activity"/>
    <property type="evidence" value="ECO:0007669"/>
    <property type="project" value="UniProtKB-UniRule"/>
</dbReference>
<dbReference type="InterPro" id="IPR010758">
    <property type="entry name" value="Trans-2-enoyl-CoA_reductase"/>
</dbReference>
<dbReference type="HAMAP" id="MF_01838">
    <property type="entry name" value="FabV_reductase"/>
    <property type="match status" value="1"/>
</dbReference>
<comment type="similarity">
    <text evidence="9">Belongs to the TER reductase family.</text>
</comment>
<dbReference type="EMBL" id="DWVZ01000127">
    <property type="protein sequence ID" value="HJC63833.1"/>
    <property type="molecule type" value="Genomic_DNA"/>
</dbReference>
<evidence type="ECO:0000256" key="9">
    <source>
        <dbReference type="HAMAP-Rule" id="MF_01838"/>
    </source>
</evidence>
<keyword evidence="3 9" id="KW-0276">Fatty acid metabolism</keyword>
<keyword evidence="7 9" id="KW-0275">Fatty acid biosynthesis</keyword>
<comment type="pathway">
    <text evidence="9">Lipid metabolism; fatty acid biosynthesis.</text>
</comment>
<dbReference type="GO" id="GO:0051287">
    <property type="term" value="F:NAD binding"/>
    <property type="evidence" value="ECO:0007669"/>
    <property type="project" value="UniProtKB-UniRule"/>
</dbReference>
<dbReference type="Pfam" id="PF07055">
    <property type="entry name" value="Eno-Rase_FAD_bd"/>
    <property type="match status" value="1"/>
</dbReference>
<dbReference type="GO" id="GO:0004318">
    <property type="term" value="F:enoyl-[acyl-carrier-protein] reductase (NADH) activity"/>
    <property type="evidence" value="ECO:0007669"/>
    <property type="project" value="TreeGrafter"/>
</dbReference>
<evidence type="ECO:0000259" key="11">
    <source>
        <dbReference type="Pfam" id="PF12241"/>
    </source>
</evidence>
<feature type="domain" description="Enoyl reductase FAD binding" evidence="10">
    <location>
        <begin position="319"/>
        <end position="382"/>
    </location>
</feature>
<reference evidence="13" key="1">
    <citation type="journal article" date="2021" name="PeerJ">
        <title>Extensive microbial diversity within the chicken gut microbiome revealed by metagenomics and culture.</title>
        <authorList>
            <person name="Gilroy R."/>
            <person name="Ravi A."/>
            <person name="Getino M."/>
            <person name="Pursley I."/>
            <person name="Horton D.L."/>
            <person name="Alikhan N.F."/>
            <person name="Baker D."/>
            <person name="Gharbi K."/>
            <person name="Hall N."/>
            <person name="Watson M."/>
            <person name="Adriaenssens E.M."/>
            <person name="Foster-Nyarko E."/>
            <person name="Jarju S."/>
            <person name="Secka A."/>
            <person name="Antonio M."/>
            <person name="Oren A."/>
            <person name="Chaudhuri R.R."/>
            <person name="La Ragione R."/>
            <person name="Hildebrand F."/>
            <person name="Pallen M.J."/>
        </authorList>
    </citation>
    <scope>NUCLEOTIDE SEQUENCE</scope>
    <source>
        <strain evidence="13">ChiBcec2-3848</strain>
    </source>
</reference>
<keyword evidence="5 9" id="KW-0520">NAD</keyword>
<feature type="binding site" evidence="9">
    <location>
        <position position="242"/>
    </location>
    <ligand>
        <name>NAD(+)</name>
        <dbReference type="ChEBI" id="CHEBI:57540"/>
    </ligand>
</feature>
<accession>A0A9D2PP47</accession>
<sequence>MIVEPKVREFICTTAHPEGCRENVKKQIAYVKAQNIEGAPKKVLVIGSSTGYGLASRITAAFGCHAATLGVMFEKAAAGKRTATPGWYNTAAFEEEAAKEGLYAKTINGDAFSKEVKEQAISMIREDLGKVDMVIYSLAAPRRTDAQGKTWVSSLKTTDQPFTEKSLDLKNNTIVTRTVDPAEEGELEGTVKVMGGEDWMDWMDALKAADVLEKDAVTVAYSYIGPELTYPIYFDGTIGEAKKHLTRTAHEINEKYSDVKAYISVNKALVTQASAAIPIVPLYFAILYKVMKKQGNHEGCIEQIARLFRDRLSKEQVPVDEEGRIRMDDWELSESVQKEVMECWEKVSTDNVAEISDIEGYWEDFYHMFGFHFDEIDYTKDVDVDTKIPSLA</sequence>
<feature type="binding site" evidence="9">
    <location>
        <begin position="47"/>
        <end position="52"/>
    </location>
    <ligand>
        <name>NAD(+)</name>
        <dbReference type="ChEBI" id="CHEBI:57540"/>
    </ligand>
</feature>
<feature type="domain" description="Trans-2-enoyl-CoA reductase catalytic" evidence="11">
    <location>
        <begin position="81"/>
        <end position="312"/>
    </location>
</feature>
<feature type="site" description="Plays an important role in discriminating NADH against NADPH" evidence="9">
    <location>
        <position position="74"/>
    </location>
</feature>
<comment type="caution">
    <text evidence="13">The sequence shown here is derived from an EMBL/GenBank/DDBJ whole genome shotgun (WGS) entry which is preliminary data.</text>
</comment>
<dbReference type="Pfam" id="PF12241">
    <property type="entry name" value="Enoyl_reductase"/>
    <property type="match status" value="1"/>
</dbReference>
<evidence type="ECO:0000256" key="5">
    <source>
        <dbReference type="ARBA" id="ARBA00023027"/>
    </source>
</evidence>
<protein>
    <recommendedName>
        <fullName evidence="9">Trans-2-enoyl-CoA reductase [NADH]</fullName>
        <shortName evidence="9">TER</shortName>
        <ecNumber evidence="9">1.3.1.44</ecNumber>
    </recommendedName>
</protein>
<dbReference type="Proteomes" id="UP000823886">
    <property type="component" value="Unassembled WGS sequence"/>
</dbReference>
<dbReference type="AlphaFoldDB" id="A0A9D2PP47"/>
<feature type="domain" description="Trans-2-enoyl-CoA reductase-like NAD(P)H binding" evidence="12">
    <location>
        <begin position="2"/>
        <end position="78"/>
    </location>
</feature>
<evidence type="ECO:0000313" key="14">
    <source>
        <dbReference type="Proteomes" id="UP000823886"/>
    </source>
</evidence>
<evidence type="ECO:0000256" key="7">
    <source>
        <dbReference type="ARBA" id="ARBA00023160"/>
    </source>
</evidence>
<evidence type="ECO:0000313" key="13">
    <source>
        <dbReference type="EMBL" id="HJC63833.1"/>
    </source>
</evidence>
<comment type="catalytic activity">
    <reaction evidence="8 9">
        <text>a 2,3-saturated acyl-CoA + NAD(+) = a (2E)-enoyl-CoA + NADH + H(+)</text>
        <dbReference type="Rhea" id="RHEA:18177"/>
        <dbReference type="ChEBI" id="CHEBI:15378"/>
        <dbReference type="ChEBI" id="CHEBI:57540"/>
        <dbReference type="ChEBI" id="CHEBI:57945"/>
        <dbReference type="ChEBI" id="CHEBI:58856"/>
        <dbReference type="ChEBI" id="CHEBI:65111"/>
        <dbReference type="EC" id="1.3.1.44"/>
    </reaction>
</comment>
<dbReference type="InterPro" id="IPR024910">
    <property type="entry name" value="Enoyl-CoA_Rdtase_cat_dom"/>
</dbReference>
<feature type="binding site" evidence="9">
    <location>
        <begin position="73"/>
        <end position="74"/>
    </location>
    <ligand>
        <name>NAD(+)</name>
        <dbReference type="ChEBI" id="CHEBI:57540"/>
    </ligand>
</feature>
<keyword evidence="2 9" id="KW-0444">Lipid biosynthesis</keyword>
<comment type="subunit">
    <text evidence="1 9">Monomer.</text>
</comment>
<dbReference type="Pfam" id="PF12242">
    <property type="entry name" value="Eno-Rase_NADH_b"/>
    <property type="match status" value="1"/>
</dbReference>
<dbReference type="PANTHER" id="PTHR37480">
    <property type="entry name" value="ENOYL-[ACYL-CARRIER-PROTEIN] REDUCTASE [NADH]"/>
    <property type="match status" value="1"/>
</dbReference>
<feature type="binding site" evidence="9">
    <location>
        <begin position="269"/>
        <end position="271"/>
    </location>
    <ligand>
        <name>NAD(+)</name>
        <dbReference type="ChEBI" id="CHEBI:57540"/>
    </ligand>
</feature>
<reference evidence="13" key="2">
    <citation type="submission" date="2021-04" db="EMBL/GenBank/DDBJ databases">
        <authorList>
            <person name="Gilroy R."/>
        </authorList>
    </citation>
    <scope>NUCLEOTIDE SEQUENCE</scope>
    <source>
        <strain evidence="13">ChiBcec2-3848</strain>
    </source>
</reference>
<dbReference type="InterPro" id="IPR024906">
    <property type="entry name" value="Eno_Rdtase_FAD-bd_dom"/>
</dbReference>
<dbReference type="NCBIfam" id="NF010177">
    <property type="entry name" value="PRK13656.1"/>
    <property type="match status" value="1"/>
</dbReference>
<dbReference type="NCBIfam" id="NF043048">
    <property type="entry name" value="EnoyACPredFabV"/>
    <property type="match status" value="1"/>
</dbReference>
<dbReference type="EC" id="1.3.1.44" evidence="9"/>
<feature type="active site" description="Proton donor" evidence="9">
    <location>
        <position position="233"/>
    </location>
</feature>
<keyword evidence="6 9" id="KW-0443">Lipid metabolism</keyword>
<comment type="function">
    <text evidence="9">Involved in the fatty acid synthesis (FAS II). Catalyzes the reduction of a carbon-carbon double bond in an enoyl moiety that is covalently linked to a coenzyme A (CoA).</text>
</comment>
<dbReference type="Gene3D" id="3.40.50.720">
    <property type="entry name" value="NAD(P)-binding Rossmann-like Domain"/>
    <property type="match status" value="1"/>
</dbReference>
<evidence type="ECO:0000256" key="8">
    <source>
        <dbReference type="ARBA" id="ARBA00048302"/>
    </source>
</evidence>
<evidence type="ECO:0000256" key="1">
    <source>
        <dbReference type="ARBA" id="ARBA00011245"/>
    </source>
</evidence>
<proteinExistence type="inferred from homology"/>
<evidence type="ECO:0000256" key="6">
    <source>
        <dbReference type="ARBA" id="ARBA00023098"/>
    </source>
</evidence>
<evidence type="ECO:0000256" key="3">
    <source>
        <dbReference type="ARBA" id="ARBA00022832"/>
    </source>
</evidence>
<feature type="binding site" evidence="9">
    <location>
        <position position="223"/>
    </location>
    <ligand>
        <name>substrate</name>
    </ligand>
</feature>
<evidence type="ECO:0000256" key="4">
    <source>
        <dbReference type="ARBA" id="ARBA00023002"/>
    </source>
</evidence>
<dbReference type="GO" id="GO:0006633">
    <property type="term" value="P:fatty acid biosynthetic process"/>
    <property type="evidence" value="ECO:0007669"/>
    <property type="project" value="UniProtKB-UniRule"/>
</dbReference>
<dbReference type="InterPro" id="IPR050048">
    <property type="entry name" value="FabV-like_NADH_b"/>
</dbReference>
<evidence type="ECO:0000256" key="2">
    <source>
        <dbReference type="ARBA" id="ARBA00022516"/>
    </source>
</evidence>
<evidence type="ECO:0000259" key="12">
    <source>
        <dbReference type="Pfam" id="PF12242"/>
    </source>
</evidence>
<dbReference type="PANTHER" id="PTHR37480:SF1">
    <property type="entry name" value="ENOYL-[ACYL-CARRIER-PROTEIN] REDUCTASE [NADH]"/>
    <property type="match status" value="1"/>
</dbReference>
<keyword evidence="4 9" id="KW-0560">Oxidoreductase</keyword>
<feature type="binding site" evidence="9">
    <location>
        <begin position="110"/>
        <end position="111"/>
    </location>
    <ligand>
        <name>NAD(+)</name>
        <dbReference type="ChEBI" id="CHEBI:57540"/>
    </ligand>
</feature>
<name>A0A9D2PP47_9FIRM</name>
<gene>
    <name evidence="9" type="primary">fabV</name>
    <name evidence="13" type="ORF">H9753_09500</name>
</gene>
<evidence type="ECO:0000259" key="10">
    <source>
        <dbReference type="Pfam" id="PF07055"/>
    </source>
</evidence>